<dbReference type="SUPFAM" id="SSF48498">
    <property type="entry name" value="Tetracyclin repressor-like, C-terminal domain"/>
    <property type="match status" value="1"/>
</dbReference>
<evidence type="ECO:0000313" key="7">
    <source>
        <dbReference type="Proteomes" id="UP000535182"/>
    </source>
</evidence>
<dbReference type="Gene3D" id="1.10.357.10">
    <property type="entry name" value="Tetracycline Repressor, domain 2"/>
    <property type="match status" value="1"/>
</dbReference>
<dbReference type="Gene3D" id="1.10.10.60">
    <property type="entry name" value="Homeodomain-like"/>
    <property type="match status" value="1"/>
</dbReference>
<keyword evidence="1" id="KW-0805">Transcription regulation</keyword>
<evidence type="ECO:0000256" key="4">
    <source>
        <dbReference type="PROSITE-ProRule" id="PRU00335"/>
    </source>
</evidence>
<evidence type="ECO:0000256" key="3">
    <source>
        <dbReference type="ARBA" id="ARBA00023163"/>
    </source>
</evidence>
<dbReference type="Pfam" id="PF00440">
    <property type="entry name" value="TetR_N"/>
    <property type="match status" value="1"/>
</dbReference>
<dbReference type="InterPro" id="IPR036271">
    <property type="entry name" value="Tet_transcr_reg_TetR-rel_C_sf"/>
</dbReference>
<dbReference type="PRINTS" id="PR00455">
    <property type="entry name" value="HTHTETR"/>
</dbReference>
<dbReference type="InterPro" id="IPR009057">
    <property type="entry name" value="Homeodomain-like_sf"/>
</dbReference>
<sequence length="201" mass="21979">MTETATVKLGRPRGFCEDTALEAAMRVFWEKGYEGTSLTDLTEAMRINRASLYSSFGDKETLFRRALARYGEGPAAYLKVALQAPTARRVVETLLKGVVDLLGNPKNPRGCLSTQGALATGLGAEPIKNALIEWRKGAEAEIQKRFKRARTEGDLPEDINPGDLTRYLSSVVYGLGIMAANGDTKADLNRVVDMTLRTLPL</sequence>
<keyword evidence="3" id="KW-0804">Transcription</keyword>
<dbReference type="SUPFAM" id="SSF46689">
    <property type="entry name" value="Homeodomain-like"/>
    <property type="match status" value="1"/>
</dbReference>
<dbReference type="RefSeq" id="WP_183979709.1">
    <property type="nucleotide sequence ID" value="NZ_JACHEB010000010.1"/>
</dbReference>
<evidence type="ECO:0000256" key="1">
    <source>
        <dbReference type="ARBA" id="ARBA00023015"/>
    </source>
</evidence>
<name>A0A9X0U5D6_9BACT</name>
<feature type="DNA-binding region" description="H-T-H motif" evidence="4">
    <location>
        <begin position="37"/>
        <end position="56"/>
    </location>
</feature>
<proteinExistence type="predicted"/>
<dbReference type="PANTHER" id="PTHR47506">
    <property type="entry name" value="TRANSCRIPTIONAL REGULATORY PROTEIN"/>
    <property type="match status" value="1"/>
</dbReference>
<reference evidence="6 7" key="1">
    <citation type="submission" date="2020-08" db="EMBL/GenBank/DDBJ databases">
        <title>Genomic Encyclopedia of Type Strains, Phase IV (KMG-V): Genome sequencing to study the core and pangenomes of soil and plant-associated prokaryotes.</title>
        <authorList>
            <person name="Whitman W."/>
        </authorList>
    </citation>
    <scope>NUCLEOTIDE SEQUENCE [LARGE SCALE GENOMIC DNA]</scope>
    <source>
        <strain evidence="6 7">X5P2</strain>
    </source>
</reference>
<accession>A0A9X0U5D6</accession>
<evidence type="ECO:0000259" key="5">
    <source>
        <dbReference type="PROSITE" id="PS50977"/>
    </source>
</evidence>
<dbReference type="Proteomes" id="UP000535182">
    <property type="component" value="Unassembled WGS sequence"/>
</dbReference>
<dbReference type="EMBL" id="JACHEB010000010">
    <property type="protein sequence ID" value="MBB5330323.1"/>
    <property type="molecule type" value="Genomic_DNA"/>
</dbReference>
<keyword evidence="7" id="KW-1185">Reference proteome</keyword>
<comment type="caution">
    <text evidence="6">The sequence shown here is derived from an EMBL/GenBank/DDBJ whole genome shotgun (WGS) entry which is preliminary data.</text>
</comment>
<evidence type="ECO:0000313" key="6">
    <source>
        <dbReference type="EMBL" id="MBB5330323.1"/>
    </source>
</evidence>
<dbReference type="PANTHER" id="PTHR47506:SF1">
    <property type="entry name" value="HTH-TYPE TRANSCRIPTIONAL REGULATOR YJDC"/>
    <property type="match status" value="1"/>
</dbReference>
<keyword evidence="2 4" id="KW-0238">DNA-binding</keyword>
<dbReference type="PROSITE" id="PS50977">
    <property type="entry name" value="HTH_TETR_2"/>
    <property type="match status" value="1"/>
</dbReference>
<evidence type="ECO:0000256" key="2">
    <source>
        <dbReference type="ARBA" id="ARBA00023125"/>
    </source>
</evidence>
<dbReference type="InterPro" id="IPR001647">
    <property type="entry name" value="HTH_TetR"/>
</dbReference>
<gene>
    <name evidence="6" type="ORF">HDF14_003958</name>
</gene>
<feature type="domain" description="HTH tetR-type" evidence="5">
    <location>
        <begin position="14"/>
        <end position="74"/>
    </location>
</feature>
<dbReference type="AlphaFoldDB" id="A0A9X0U5D6"/>
<protein>
    <submittedName>
        <fullName evidence="6">AcrR family transcriptional regulator</fullName>
    </submittedName>
</protein>
<dbReference type="GO" id="GO:0003677">
    <property type="term" value="F:DNA binding"/>
    <property type="evidence" value="ECO:0007669"/>
    <property type="project" value="UniProtKB-UniRule"/>
</dbReference>
<organism evidence="6 7">
    <name type="scientific">Tunturiibacter gelidiferens</name>
    <dbReference type="NCBI Taxonomy" id="3069689"/>
    <lineage>
        <taxon>Bacteria</taxon>
        <taxon>Pseudomonadati</taxon>
        <taxon>Acidobacteriota</taxon>
        <taxon>Terriglobia</taxon>
        <taxon>Terriglobales</taxon>
        <taxon>Acidobacteriaceae</taxon>
        <taxon>Tunturiibacter</taxon>
    </lineage>
</organism>